<evidence type="ECO:0000313" key="2">
    <source>
        <dbReference type="Proteomes" id="UP000464086"/>
    </source>
</evidence>
<proteinExistence type="predicted"/>
<accession>A0A6P1GDD6</accession>
<organism evidence="1 2">
    <name type="scientific">Sphingobium yanoikuyae</name>
    <name type="common">Sphingomonas yanoikuyae</name>
    <dbReference type="NCBI Taxonomy" id="13690"/>
    <lineage>
        <taxon>Bacteria</taxon>
        <taxon>Pseudomonadati</taxon>
        <taxon>Pseudomonadota</taxon>
        <taxon>Alphaproteobacteria</taxon>
        <taxon>Sphingomonadales</taxon>
        <taxon>Sphingomonadaceae</taxon>
        <taxon>Sphingobium</taxon>
    </lineage>
</organism>
<sequence>MRDQEKRIERLEAAWCEPDEPRIIELVCGPTITREEADAMEAPAFPRGAKVSRIVMVGVLSEAMILPIPLGE</sequence>
<dbReference type="Proteomes" id="UP000464086">
    <property type="component" value="Chromosome"/>
</dbReference>
<dbReference type="AlphaFoldDB" id="A0A6P1GDD6"/>
<evidence type="ECO:0000313" key="1">
    <source>
        <dbReference type="EMBL" id="QHD65751.1"/>
    </source>
</evidence>
<dbReference type="EMBL" id="CP047218">
    <property type="protein sequence ID" value="QHD65751.1"/>
    <property type="molecule type" value="Genomic_DNA"/>
</dbReference>
<protein>
    <submittedName>
        <fullName evidence="1">Uncharacterized protein</fullName>
    </submittedName>
</protein>
<gene>
    <name evidence="1" type="ORF">GS397_00810</name>
</gene>
<dbReference type="RefSeq" id="WP_159365379.1">
    <property type="nucleotide sequence ID" value="NZ_CP047218.1"/>
</dbReference>
<name>A0A6P1GDD6_SPHYA</name>
<reference evidence="1 2" key="1">
    <citation type="submission" date="2019-12" db="EMBL/GenBank/DDBJ databases">
        <title>Functional and genomic insights into the Sphingobium yanoikuyae YC-JY1, a bacterium efficiently degrading bisphenol A.</title>
        <authorList>
            <person name="Jia Y."/>
            <person name="Li X."/>
            <person name="Wang J."/>
            <person name="Eltoukhy A."/>
            <person name="Lamraoui I."/>
            <person name="Yan Y."/>
        </authorList>
    </citation>
    <scope>NUCLEOTIDE SEQUENCE [LARGE SCALE GENOMIC DNA]</scope>
    <source>
        <strain evidence="1 2">YC-JY1</strain>
    </source>
</reference>